<evidence type="ECO:0000313" key="1">
    <source>
        <dbReference type="EMBL" id="SVB25407.1"/>
    </source>
</evidence>
<dbReference type="AlphaFoldDB" id="A0A382CJB8"/>
<gene>
    <name evidence="1" type="ORF">METZ01_LOCUS178261</name>
</gene>
<organism evidence="1">
    <name type="scientific">marine metagenome</name>
    <dbReference type="NCBI Taxonomy" id="408172"/>
    <lineage>
        <taxon>unclassified sequences</taxon>
        <taxon>metagenomes</taxon>
        <taxon>ecological metagenomes</taxon>
    </lineage>
</organism>
<protein>
    <submittedName>
        <fullName evidence="1">Uncharacterized protein</fullName>
    </submittedName>
</protein>
<proteinExistence type="predicted"/>
<reference evidence="1" key="1">
    <citation type="submission" date="2018-05" db="EMBL/GenBank/DDBJ databases">
        <authorList>
            <person name="Lanie J.A."/>
            <person name="Ng W.-L."/>
            <person name="Kazmierczak K.M."/>
            <person name="Andrzejewski T.M."/>
            <person name="Davidsen T.M."/>
            <person name="Wayne K.J."/>
            <person name="Tettelin H."/>
            <person name="Glass J.I."/>
            <person name="Rusch D."/>
            <person name="Podicherti R."/>
            <person name="Tsui H.-C.T."/>
            <person name="Winkler M.E."/>
        </authorList>
    </citation>
    <scope>NUCLEOTIDE SEQUENCE</scope>
</reference>
<name>A0A382CJB8_9ZZZZ</name>
<dbReference type="EMBL" id="UINC01034490">
    <property type="protein sequence ID" value="SVB25407.1"/>
    <property type="molecule type" value="Genomic_DNA"/>
</dbReference>
<accession>A0A382CJB8</accession>
<sequence>MLMVIGSRKFIAKGTYGGPLDLYSARTVYTRHNIHQSLLKLDVFCAGLAIKILIVL</sequence>